<keyword evidence="2" id="KW-1133">Transmembrane helix</keyword>
<reference evidence="3 4" key="1">
    <citation type="submission" date="2017-03" db="EMBL/GenBank/DDBJ databases">
        <title>Genomes of endolithic fungi from Antarctica.</title>
        <authorList>
            <person name="Coleine C."/>
            <person name="Masonjones S."/>
            <person name="Stajich J.E."/>
        </authorList>
    </citation>
    <scope>NUCLEOTIDE SEQUENCE [LARGE SCALE GENOMIC DNA]</scope>
    <source>
        <strain evidence="3 4">CCFEE 5311</strain>
    </source>
</reference>
<organism evidence="3 4">
    <name type="scientific">Friedmanniomyces endolithicus</name>
    <dbReference type="NCBI Taxonomy" id="329885"/>
    <lineage>
        <taxon>Eukaryota</taxon>
        <taxon>Fungi</taxon>
        <taxon>Dikarya</taxon>
        <taxon>Ascomycota</taxon>
        <taxon>Pezizomycotina</taxon>
        <taxon>Dothideomycetes</taxon>
        <taxon>Dothideomycetidae</taxon>
        <taxon>Mycosphaerellales</taxon>
        <taxon>Teratosphaeriaceae</taxon>
        <taxon>Friedmanniomyces</taxon>
    </lineage>
</organism>
<proteinExistence type="predicted"/>
<evidence type="ECO:0000256" key="1">
    <source>
        <dbReference type="SAM" id="MobiDB-lite"/>
    </source>
</evidence>
<dbReference type="EMBL" id="NAJP01000050">
    <property type="protein sequence ID" value="TKA37713.1"/>
    <property type="molecule type" value="Genomic_DNA"/>
</dbReference>
<sequence>MDDTASLKSTAALLPQQRGSSLDNSTAYNLMRIPIRAAILDDRDTTHPDVLNPLRESPKKPKQAFFKRGLSINRPDEDMRIVTMTREDYQQYWAKAPDGSLAPSVKEPEEGRKEWVRKQLALNEVWKARLHANDAEMEARKSPGAMAKYAAQGVIGLTSVVAAGPLAVGAFWAADKAKRKRANSKQEGEGEVGS</sequence>
<dbReference type="OrthoDB" id="3826819at2759"/>
<keyword evidence="2" id="KW-0472">Membrane</keyword>
<feature type="region of interest" description="Disordered" evidence="1">
    <location>
        <begin position="175"/>
        <end position="194"/>
    </location>
</feature>
<accession>A0A4U0UPX0</accession>
<protein>
    <submittedName>
        <fullName evidence="3">Uncharacterized protein</fullName>
    </submittedName>
</protein>
<name>A0A4U0UPX0_9PEZI</name>
<dbReference type="Proteomes" id="UP000310066">
    <property type="component" value="Unassembled WGS sequence"/>
</dbReference>
<gene>
    <name evidence="3" type="ORF">B0A54_11797</name>
</gene>
<dbReference type="AlphaFoldDB" id="A0A4U0UPX0"/>
<evidence type="ECO:0000256" key="2">
    <source>
        <dbReference type="SAM" id="Phobius"/>
    </source>
</evidence>
<evidence type="ECO:0000313" key="3">
    <source>
        <dbReference type="EMBL" id="TKA37713.1"/>
    </source>
</evidence>
<comment type="caution">
    <text evidence="3">The sequence shown here is derived from an EMBL/GenBank/DDBJ whole genome shotgun (WGS) entry which is preliminary data.</text>
</comment>
<evidence type="ECO:0000313" key="4">
    <source>
        <dbReference type="Proteomes" id="UP000310066"/>
    </source>
</evidence>
<keyword evidence="2" id="KW-0812">Transmembrane</keyword>
<feature type="transmembrane region" description="Helical" evidence="2">
    <location>
        <begin position="149"/>
        <end position="174"/>
    </location>
</feature>